<evidence type="ECO:0000256" key="3">
    <source>
        <dbReference type="ARBA" id="ARBA00022630"/>
    </source>
</evidence>
<feature type="domain" description="FAD-binding PCMH-type" evidence="6">
    <location>
        <begin position="35"/>
        <end position="218"/>
    </location>
</feature>
<dbReference type="SUPFAM" id="SSF56176">
    <property type="entry name" value="FAD-binding/transporter-associated domain-like"/>
    <property type="match status" value="1"/>
</dbReference>
<keyword evidence="4" id="KW-0274">FAD</keyword>
<evidence type="ECO:0000256" key="5">
    <source>
        <dbReference type="ARBA" id="ARBA00023002"/>
    </source>
</evidence>
<dbReference type="GO" id="GO:0071949">
    <property type="term" value="F:FAD binding"/>
    <property type="evidence" value="ECO:0007669"/>
    <property type="project" value="InterPro"/>
</dbReference>
<name>A0A6A6IG83_9PLEO</name>
<dbReference type="PANTHER" id="PTHR42973">
    <property type="entry name" value="BINDING OXIDOREDUCTASE, PUTATIVE (AFU_ORTHOLOGUE AFUA_1G17690)-RELATED"/>
    <property type="match status" value="1"/>
</dbReference>
<evidence type="ECO:0000256" key="2">
    <source>
        <dbReference type="ARBA" id="ARBA00005466"/>
    </source>
</evidence>
<organism evidence="7 8">
    <name type="scientific">Trematosphaeria pertusa</name>
    <dbReference type="NCBI Taxonomy" id="390896"/>
    <lineage>
        <taxon>Eukaryota</taxon>
        <taxon>Fungi</taxon>
        <taxon>Dikarya</taxon>
        <taxon>Ascomycota</taxon>
        <taxon>Pezizomycotina</taxon>
        <taxon>Dothideomycetes</taxon>
        <taxon>Pleosporomycetidae</taxon>
        <taxon>Pleosporales</taxon>
        <taxon>Massarineae</taxon>
        <taxon>Trematosphaeriaceae</taxon>
        <taxon>Trematosphaeria</taxon>
    </lineage>
</organism>
<dbReference type="Pfam" id="PF01565">
    <property type="entry name" value="FAD_binding_4"/>
    <property type="match status" value="1"/>
</dbReference>
<evidence type="ECO:0000313" key="8">
    <source>
        <dbReference type="Proteomes" id="UP000800094"/>
    </source>
</evidence>
<dbReference type="PROSITE" id="PS51387">
    <property type="entry name" value="FAD_PCMH"/>
    <property type="match status" value="1"/>
</dbReference>
<accession>A0A6A6IG83</accession>
<dbReference type="AlphaFoldDB" id="A0A6A6IG83"/>
<evidence type="ECO:0000259" key="6">
    <source>
        <dbReference type="PROSITE" id="PS51387"/>
    </source>
</evidence>
<dbReference type="Gene3D" id="3.40.462.20">
    <property type="match status" value="1"/>
</dbReference>
<dbReference type="InterPro" id="IPR050416">
    <property type="entry name" value="FAD-linked_Oxidoreductase"/>
</dbReference>
<evidence type="ECO:0000256" key="1">
    <source>
        <dbReference type="ARBA" id="ARBA00001974"/>
    </source>
</evidence>
<dbReference type="RefSeq" id="XP_033683554.1">
    <property type="nucleotide sequence ID" value="XM_033834970.1"/>
</dbReference>
<comment type="similarity">
    <text evidence="2">Belongs to the oxygen-dependent FAD-linked oxidoreductase family.</text>
</comment>
<dbReference type="InterPro" id="IPR016167">
    <property type="entry name" value="FAD-bd_PCMH_sub1"/>
</dbReference>
<dbReference type="OrthoDB" id="415825at2759"/>
<evidence type="ECO:0000313" key="7">
    <source>
        <dbReference type="EMBL" id="KAF2248550.1"/>
    </source>
</evidence>
<sequence>MAITFEEFRTAFQRNITTPQGHDYARLVHRWSPNEEGKPLLVVEPLLEKDVSWAIRYANLNNVEVAVVAGGHSFMGASSSNGGMQIDLRCVKQVYVENERFGADGILSVQGGASIGFFGWLLGGGAGWAMGKYGYAVDSALSARVALASGEVVTASLDENPNLFWALRGAGYNFGVVTSLKLRVEACPHRIFFALLAYQTSEFEALIAASAEYAKTQGGEDSLGIIYGTQDAFGGPGESMLLILYYHGHDEAEARRRFKPVMDIPHMPLRCGMEWLTAACDLVESTIPYTRRYADSTAMADMSFDALKPALRKCAPGTDKAEDEDEAIRLCKDIISEIHGKQEQILGLRDHRWGSVYPNGALLPGTEASYVFGDRYPRLQEVKAKYDPGNFFHKKHPIEPLKR</sequence>
<dbReference type="Gene3D" id="3.30.43.10">
    <property type="entry name" value="Uridine Diphospho-n-acetylenolpyruvylglucosamine Reductase, domain 2"/>
    <property type="match status" value="1"/>
</dbReference>
<gene>
    <name evidence="7" type="ORF">BU26DRAFT_596506</name>
</gene>
<dbReference type="Pfam" id="PF08031">
    <property type="entry name" value="BBE"/>
    <property type="match status" value="1"/>
</dbReference>
<dbReference type="InterPro" id="IPR016169">
    <property type="entry name" value="FAD-bd_PCMH_sub2"/>
</dbReference>
<protein>
    <submittedName>
        <fullName evidence="7">FAD-binding domain-containing protein</fullName>
    </submittedName>
</protein>
<comment type="cofactor">
    <cofactor evidence="1">
        <name>FAD</name>
        <dbReference type="ChEBI" id="CHEBI:57692"/>
    </cofactor>
</comment>
<dbReference type="InterPro" id="IPR016166">
    <property type="entry name" value="FAD-bd_PCMH"/>
</dbReference>
<evidence type="ECO:0000256" key="4">
    <source>
        <dbReference type="ARBA" id="ARBA00022827"/>
    </source>
</evidence>
<proteinExistence type="inferred from homology"/>
<dbReference type="PANTHER" id="PTHR42973:SF39">
    <property type="entry name" value="FAD-BINDING PCMH-TYPE DOMAIN-CONTAINING PROTEIN"/>
    <property type="match status" value="1"/>
</dbReference>
<dbReference type="InterPro" id="IPR012951">
    <property type="entry name" value="BBE"/>
</dbReference>
<keyword evidence="3" id="KW-0285">Flavoprotein</keyword>
<dbReference type="GO" id="GO:0016491">
    <property type="term" value="F:oxidoreductase activity"/>
    <property type="evidence" value="ECO:0007669"/>
    <property type="project" value="UniProtKB-KW"/>
</dbReference>
<reference evidence="7" key="1">
    <citation type="journal article" date="2020" name="Stud. Mycol.">
        <title>101 Dothideomycetes genomes: a test case for predicting lifestyles and emergence of pathogens.</title>
        <authorList>
            <person name="Haridas S."/>
            <person name="Albert R."/>
            <person name="Binder M."/>
            <person name="Bloem J."/>
            <person name="Labutti K."/>
            <person name="Salamov A."/>
            <person name="Andreopoulos B."/>
            <person name="Baker S."/>
            <person name="Barry K."/>
            <person name="Bills G."/>
            <person name="Bluhm B."/>
            <person name="Cannon C."/>
            <person name="Castanera R."/>
            <person name="Culley D."/>
            <person name="Daum C."/>
            <person name="Ezra D."/>
            <person name="Gonzalez J."/>
            <person name="Henrissat B."/>
            <person name="Kuo A."/>
            <person name="Liang C."/>
            <person name="Lipzen A."/>
            <person name="Lutzoni F."/>
            <person name="Magnuson J."/>
            <person name="Mondo S."/>
            <person name="Nolan M."/>
            <person name="Ohm R."/>
            <person name="Pangilinan J."/>
            <person name="Park H.-J."/>
            <person name="Ramirez L."/>
            <person name="Alfaro M."/>
            <person name="Sun H."/>
            <person name="Tritt A."/>
            <person name="Yoshinaga Y."/>
            <person name="Zwiers L.-H."/>
            <person name="Turgeon B."/>
            <person name="Goodwin S."/>
            <person name="Spatafora J."/>
            <person name="Crous P."/>
            <person name="Grigoriev I."/>
        </authorList>
    </citation>
    <scope>NUCLEOTIDE SEQUENCE</scope>
    <source>
        <strain evidence="7">CBS 122368</strain>
    </source>
</reference>
<dbReference type="EMBL" id="ML987196">
    <property type="protein sequence ID" value="KAF2248550.1"/>
    <property type="molecule type" value="Genomic_DNA"/>
</dbReference>
<dbReference type="GeneID" id="54588300"/>
<dbReference type="InterPro" id="IPR036318">
    <property type="entry name" value="FAD-bd_PCMH-like_sf"/>
</dbReference>
<keyword evidence="5" id="KW-0560">Oxidoreductase</keyword>
<dbReference type="Gene3D" id="3.30.465.10">
    <property type="match status" value="2"/>
</dbReference>
<dbReference type="Proteomes" id="UP000800094">
    <property type="component" value="Unassembled WGS sequence"/>
</dbReference>
<keyword evidence="8" id="KW-1185">Reference proteome</keyword>
<dbReference type="InterPro" id="IPR006094">
    <property type="entry name" value="Oxid_FAD_bind_N"/>
</dbReference>